<dbReference type="Proteomes" id="UP000059680">
    <property type="component" value="Chromosome 7"/>
</dbReference>
<sequence>FTPGSALQQWSTHCPFFSPGKARSFGGGLSLNGQWNGGSHLAVLEGVQHLQVAACLTPVEVGDILPETVDTGESHQPLRVELPCVLLLDALKSTLRDLDPVVWVFLTLLKELHEQRRGLVVLVRINVVARHAVHDDLGWTTIGSCKCWKTTGHGLNHS</sequence>
<dbReference type="STRING" id="39947.A0A0N7KNV3"/>
<reference evidence="2" key="1">
    <citation type="journal article" date="2005" name="Nature">
        <title>The map-based sequence of the rice genome.</title>
        <authorList>
            <consortium name="International rice genome sequencing project (IRGSP)"/>
            <person name="Matsumoto T."/>
            <person name="Wu J."/>
            <person name="Kanamori H."/>
            <person name="Katayose Y."/>
            <person name="Fujisawa M."/>
            <person name="Namiki N."/>
            <person name="Mizuno H."/>
            <person name="Yamamoto K."/>
            <person name="Antonio B.A."/>
            <person name="Baba T."/>
            <person name="Sakata K."/>
            <person name="Nagamura Y."/>
            <person name="Aoki H."/>
            <person name="Arikawa K."/>
            <person name="Arita K."/>
            <person name="Bito T."/>
            <person name="Chiden Y."/>
            <person name="Fujitsuka N."/>
            <person name="Fukunaka R."/>
            <person name="Hamada M."/>
            <person name="Harada C."/>
            <person name="Hayashi A."/>
            <person name="Hijishita S."/>
            <person name="Honda M."/>
            <person name="Hosokawa S."/>
            <person name="Ichikawa Y."/>
            <person name="Idonuma A."/>
            <person name="Iijima M."/>
            <person name="Ikeda M."/>
            <person name="Ikeno M."/>
            <person name="Ito K."/>
            <person name="Ito S."/>
            <person name="Ito T."/>
            <person name="Ito Y."/>
            <person name="Ito Y."/>
            <person name="Iwabuchi A."/>
            <person name="Kamiya K."/>
            <person name="Karasawa W."/>
            <person name="Kurita K."/>
            <person name="Katagiri S."/>
            <person name="Kikuta A."/>
            <person name="Kobayashi H."/>
            <person name="Kobayashi N."/>
            <person name="Machita K."/>
            <person name="Maehara T."/>
            <person name="Masukawa M."/>
            <person name="Mizubayashi T."/>
            <person name="Mukai Y."/>
            <person name="Nagasaki H."/>
            <person name="Nagata Y."/>
            <person name="Naito S."/>
            <person name="Nakashima M."/>
            <person name="Nakama Y."/>
            <person name="Nakamichi Y."/>
            <person name="Nakamura M."/>
            <person name="Meguro A."/>
            <person name="Negishi M."/>
            <person name="Ohta I."/>
            <person name="Ohta T."/>
            <person name="Okamoto M."/>
            <person name="Ono N."/>
            <person name="Saji S."/>
            <person name="Sakaguchi M."/>
            <person name="Sakai K."/>
            <person name="Shibata M."/>
            <person name="Shimokawa T."/>
            <person name="Song J."/>
            <person name="Takazaki Y."/>
            <person name="Terasawa K."/>
            <person name="Tsugane M."/>
            <person name="Tsuji K."/>
            <person name="Ueda S."/>
            <person name="Waki K."/>
            <person name="Yamagata H."/>
            <person name="Yamamoto M."/>
            <person name="Yamamoto S."/>
            <person name="Yamane H."/>
            <person name="Yoshiki S."/>
            <person name="Yoshihara R."/>
            <person name="Yukawa K."/>
            <person name="Zhong H."/>
            <person name="Yano M."/>
            <person name="Yuan Q."/>
            <person name="Ouyang S."/>
            <person name="Liu J."/>
            <person name="Jones K.M."/>
            <person name="Gansberger K."/>
            <person name="Moffat K."/>
            <person name="Hill J."/>
            <person name="Bera J."/>
            <person name="Fadrosh D."/>
            <person name="Jin S."/>
            <person name="Johri S."/>
            <person name="Kim M."/>
            <person name="Overton L."/>
            <person name="Reardon M."/>
            <person name="Tsitrin T."/>
            <person name="Vuong H."/>
            <person name="Weaver B."/>
            <person name="Ciecko A."/>
            <person name="Tallon L."/>
            <person name="Jackson J."/>
            <person name="Pai G."/>
            <person name="Aken S.V."/>
            <person name="Utterback T."/>
            <person name="Reidmuller S."/>
            <person name="Feldblyum T."/>
            <person name="Hsiao J."/>
            <person name="Zismann V."/>
            <person name="Iobst S."/>
            <person name="de Vazeille A.R."/>
            <person name="Buell C.R."/>
            <person name="Ying K."/>
            <person name="Li Y."/>
            <person name="Lu T."/>
            <person name="Huang Y."/>
            <person name="Zhao Q."/>
            <person name="Feng Q."/>
            <person name="Zhang L."/>
            <person name="Zhu J."/>
            <person name="Weng Q."/>
            <person name="Mu J."/>
            <person name="Lu Y."/>
            <person name="Fan D."/>
            <person name="Liu Y."/>
            <person name="Guan J."/>
            <person name="Zhang Y."/>
            <person name="Yu S."/>
            <person name="Liu X."/>
            <person name="Zhang Y."/>
            <person name="Hong G."/>
            <person name="Han B."/>
            <person name="Choisne N."/>
            <person name="Demange N."/>
            <person name="Orjeda G."/>
            <person name="Samain S."/>
            <person name="Cattolico L."/>
            <person name="Pelletier E."/>
            <person name="Couloux A."/>
            <person name="Segurens B."/>
            <person name="Wincker P."/>
            <person name="D'Hont A."/>
            <person name="Scarpelli C."/>
            <person name="Weissenbach J."/>
            <person name="Salanoubat M."/>
            <person name="Quetier F."/>
            <person name="Yu Y."/>
            <person name="Kim H.R."/>
            <person name="Rambo T."/>
            <person name="Currie J."/>
            <person name="Collura K."/>
            <person name="Luo M."/>
            <person name="Yang T."/>
            <person name="Ammiraju J.S.S."/>
            <person name="Engler F."/>
            <person name="Soderlund C."/>
            <person name="Wing R.A."/>
            <person name="Palmer L.E."/>
            <person name="de la Bastide M."/>
            <person name="Spiegel L."/>
            <person name="Nascimento L."/>
            <person name="Zutavern T."/>
            <person name="O'Shaughnessy A."/>
            <person name="Dike S."/>
            <person name="Dedhia N."/>
            <person name="Preston R."/>
            <person name="Balija V."/>
            <person name="McCombie W.R."/>
            <person name="Chow T."/>
            <person name="Chen H."/>
            <person name="Chung M."/>
            <person name="Chen C."/>
            <person name="Shaw J."/>
            <person name="Wu H."/>
            <person name="Hsiao K."/>
            <person name="Chao Y."/>
            <person name="Chu M."/>
            <person name="Cheng C."/>
            <person name="Hour A."/>
            <person name="Lee P."/>
            <person name="Lin S."/>
            <person name="Lin Y."/>
            <person name="Liou J."/>
            <person name="Liu S."/>
            <person name="Hsing Y."/>
            <person name="Raghuvanshi S."/>
            <person name="Mohanty A."/>
            <person name="Bharti A.K."/>
            <person name="Gaur A."/>
            <person name="Gupta V."/>
            <person name="Kumar D."/>
            <person name="Ravi V."/>
            <person name="Vij S."/>
            <person name="Kapur A."/>
            <person name="Khurana P."/>
            <person name="Khurana P."/>
            <person name="Khurana J.P."/>
            <person name="Tyagi A.K."/>
            <person name="Gaikwad K."/>
            <person name="Singh A."/>
            <person name="Dalal V."/>
            <person name="Srivastava S."/>
            <person name="Dixit A."/>
            <person name="Pal A.K."/>
            <person name="Ghazi I.A."/>
            <person name="Yadav M."/>
            <person name="Pandit A."/>
            <person name="Bhargava A."/>
            <person name="Sureshbabu K."/>
            <person name="Batra K."/>
            <person name="Sharma T.R."/>
            <person name="Mohapatra T."/>
            <person name="Singh N.K."/>
            <person name="Messing J."/>
            <person name="Nelson A.B."/>
            <person name="Fuks G."/>
            <person name="Kavchok S."/>
            <person name="Keizer G."/>
            <person name="Linton E."/>
            <person name="Llaca V."/>
            <person name="Song R."/>
            <person name="Tanyolac B."/>
            <person name="Young S."/>
            <person name="Ho-Il K."/>
            <person name="Hahn J.H."/>
            <person name="Sangsakoo G."/>
            <person name="Vanavichit A."/>
            <person name="de Mattos Luiz.A.T."/>
            <person name="Zimmer P.D."/>
            <person name="Malone G."/>
            <person name="Dellagostin O."/>
            <person name="de Oliveira A.C."/>
            <person name="Bevan M."/>
            <person name="Bancroft I."/>
            <person name="Minx P."/>
            <person name="Cordum H."/>
            <person name="Wilson R."/>
            <person name="Cheng Z."/>
            <person name="Jin W."/>
            <person name="Jiang J."/>
            <person name="Leong S.A."/>
            <person name="Iwama H."/>
            <person name="Gojobori T."/>
            <person name="Itoh T."/>
            <person name="Niimura Y."/>
            <person name="Fujii Y."/>
            <person name="Habara T."/>
            <person name="Sakai H."/>
            <person name="Sato Y."/>
            <person name="Wilson G."/>
            <person name="Kumar K."/>
            <person name="McCouch S."/>
            <person name="Juretic N."/>
            <person name="Hoen D."/>
            <person name="Wright S."/>
            <person name="Bruskiewich R."/>
            <person name="Bureau T."/>
            <person name="Miyao A."/>
            <person name="Hirochika H."/>
            <person name="Nishikawa T."/>
            <person name="Kadowaki K."/>
            <person name="Sugiura M."/>
            <person name="Burr B."/>
            <person name="Sasaki T."/>
        </authorList>
    </citation>
    <scope>NUCLEOTIDE SEQUENCE [LARGE SCALE GENOMIC DNA]</scope>
    <source>
        <strain evidence="2">cv. Nipponbare</strain>
    </source>
</reference>
<proteinExistence type="predicted"/>
<dbReference type="AlphaFoldDB" id="A0A0N7KNV3"/>
<accession>A0A0N7KNV3</accession>
<gene>
    <name evidence="1" type="ordered locus">Os07g0616850</name>
    <name evidence="1" type="ORF">OSNPB_070616850</name>
</gene>
<organism evidence="1 2">
    <name type="scientific">Oryza sativa subsp. japonica</name>
    <name type="common">Rice</name>
    <dbReference type="NCBI Taxonomy" id="39947"/>
    <lineage>
        <taxon>Eukaryota</taxon>
        <taxon>Viridiplantae</taxon>
        <taxon>Streptophyta</taxon>
        <taxon>Embryophyta</taxon>
        <taxon>Tracheophyta</taxon>
        <taxon>Spermatophyta</taxon>
        <taxon>Magnoliopsida</taxon>
        <taxon>Liliopsida</taxon>
        <taxon>Poales</taxon>
        <taxon>Poaceae</taxon>
        <taxon>BOP clade</taxon>
        <taxon>Oryzoideae</taxon>
        <taxon>Oryzeae</taxon>
        <taxon>Oryzinae</taxon>
        <taxon>Oryza</taxon>
        <taxon>Oryza sativa</taxon>
    </lineage>
</organism>
<evidence type="ECO:0000313" key="1">
    <source>
        <dbReference type="EMBL" id="BAT02658.1"/>
    </source>
</evidence>
<reference evidence="1 2" key="3">
    <citation type="journal article" date="2013" name="Rice">
        <title>Improvement of the Oryza sativa Nipponbare reference genome using next generation sequence and optical map data.</title>
        <authorList>
            <person name="Kawahara Y."/>
            <person name="de la Bastide M."/>
            <person name="Hamilton J.P."/>
            <person name="Kanamori H."/>
            <person name="McCombie W.R."/>
            <person name="Ouyang S."/>
            <person name="Schwartz D.C."/>
            <person name="Tanaka T."/>
            <person name="Wu J."/>
            <person name="Zhou S."/>
            <person name="Childs K.L."/>
            <person name="Davidson R.M."/>
            <person name="Lin H."/>
            <person name="Quesada-Ocampo L."/>
            <person name="Vaillancourt B."/>
            <person name="Sakai H."/>
            <person name="Lee S.S."/>
            <person name="Kim J."/>
            <person name="Numa H."/>
            <person name="Itoh T."/>
            <person name="Buell C.R."/>
            <person name="Matsumoto T."/>
        </authorList>
    </citation>
    <scope>NUCLEOTIDE SEQUENCE [LARGE SCALE GENOMIC DNA]</scope>
    <source>
        <strain evidence="2">cv. Nipponbare</strain>
    </source>
</reference>
<evidence type="ECO:0000313" key="2">
    <source>
        <dbReference type="Proteomes" id="UP000059680"/>
    </source>
</evidence>
<feature type="non-terminal residue" evidence="1">
    <location>
        <position position="158"/>
    </location>
</feature>
<dbReference type="EMBL" id="AP014963">
    <property type="protein sequence ID" value="BAT02658.1"/>
    <property type="molecule type" value="Genomic_DNA"/>
</dbReference>
<name>A0A0N7KNV3_ORYSJ</name>
<reference evidence="1 2" key="2">
    <citation type="journal article" date="2013" name="Plant Cell Physiol.">
        <title>Rice Annotation Project Database (RAP-DB): an integrative and interactive database for rice genomics.</title>
        <authorList>
            <person name="Sakai H."/>
            <person name="Lee S.S."/>
            <person name="Tanaka T."/>
            <person name="Numa H."/>
            <person name="Kim J."/>
            <person name="Kawahara Y."/>
            <person name="Wakimoto H."/>
            <person name="Yang C.C."/>
            <person name="Iwamoto M."/>
            <person name="Abe T."/>
            <person name="Yamada Y."/>
            <person name="Muto A."/>
            <person name="Inokuchi H."/>
            <person name="Ikemura T."/>
            <person name="Matsumoto T."/>
            <person name="Sasaki T."/>
            <person name="Itoh T."/>
        </authorList>
    </citation>
    <scope>NUCLEOTIDE SEQUENCE [LARGE SCALE GENOMIC DNA]</scope>
    <source>
        <strain evidence="2">cv. Nipponbare</strain>
    </source>
</reference>
<dbReference type="PaxDb" id="39947-A0A0N7KNV3"/>
<keyword evidence="2" id="KW-1185">Reference proteome</keyword>
<protein>
    <submittedName>
        <fullName evidence="1">Os07g0616850 protein</fullName>
    </submittedName>
</protein>
<dbReference type="Gramene" id="Os07t0616850-00">
    <property type="protein sequence ID" value="Os07t0616850-00"/>
    <property type="gene ID" value="Os07g0616850"/>
</dbReference>
<dbReference type="InParanoid" id="A0A0N7KNV3"/>